<dbReference type="RefSeq" id="WP_330195056.1">
    <property type="nucleotide sequence ID" value="NZ_JAZDRO010000001.1"/>
</dbReference>
<dbReference type="InterPro" id="IPR036237">
    <property type="entry name" value="Xyl_isomerase-like_sf"/>
</dbReference>
<name>A0ABU7LVD2_9PROT</name>
<dbReference type="HAMAP" id="MF_00697">
    <property type="entry name" value="UPF0276"/>
    <property type="match status" value="1"/>
</dbReference>
<keyword evidence="3" id="KW-1185">Reference proteome</keyword>
<dbReference type="PANTHER" id="PTHR42194:SF1">
    <property type="entry name" value="UPF0276 PROTEIN HI_1600"/>
    <property type="match status" value="1"/>
</dbReference>
<dbReference type="EMBL" id="JAZDRO010000001">
    <property type="protein sequence ID" value="MEE2565521.1"/>
    <property type="molecule type" value="Genomic_DNA"/>
</dbReference>
<dbReference type="Pfam" id="PF05114">
    <property type="entry name" value="MbnB_TglH_ChrH"/>
    <property type="match status" value="1"/>
</dbReference>
<sequence>MGAGIGLKAAHYRAALEARDAGLWVEVHPENYMSEGGPRLAWLDAIAAEHPLSLHGVGLSLGGTERPDRDHLKRLKALADRYAPALMSEHLAWCAHDGVYFGDLLPVLYTSDALDRFCAHVDETQEALGRTILIENPSHYLNLTAEMAETDFLAETVRRTGCGLLLDVNNVHVSANNMGYDARAYLDALNLSAVGEIHLAGHTPDATHGEALLIDSHDAPVRDDVWDLYDHVLGLTGPVPTLIERDSNLPDFAELMAERDQAQACLDLAASRSRDHA</sequence>
<proteinExistence type="inferred from homology"/>
<evidence type="ECO:0000313" key="2">
    <source>
        <dbReference type="EMBL" id="MEE2565521.1"/>
    </source>
</evidence>
<organism evidence="2 3">
    <name type="scientific">Hyphobacterium marinum</name>
    <dbReference type="NCBI Taxonomy" id="3116574"/>
    <lineage>
        <taxon>Bacteria</taxon>
        <taxon>Pseudomonadati</taxon>
        <taxon>Pseudomonadota</taxon>
        <taxon>Alphaproteobacteria</taxon>
        <taxon>Maricaulales</taxon>
        <taxon>Maricaulaceae</taxon>
        <taxon>Hyphobacterium</taxon>
    </lineage>
</organism>
<dbReference type="Gene3D" id="3.20.20.150">
    <property type="entry name" value="Divalent-metal-dependent TIM barrel enzymes"/>
    <property type="match status" value="1"/>
</dbReference>
<comment type="caution">
    <text evidence="2">The sequence shown here is derived from an EMBL/GenBank/DDBJ whole genome shotgun (WGS) entry which is preliminary data.</text>
</comment>
<gene>
    <name evidence="2" type="ORF">V0U35_02415</name>
</gene>
<dbReference type="PANTHER" id="PTHR42194">
    <property type="entry name" value="UPF0276 PROTEIN HI_1600"/>
    <property type="match status" value="1"/>
</dbReference>
<evidence type="ECO:0000256" key="1">
    <source>
        <dbReference type="HAMAP-Rule" id="MF_00697"/>
    </source>
</evidence>
<protein>
    <recommendedName>
        <fullName evidence="1">UPF0276 protein V0U35_02415</fullName>
    </recommendedName>
</protein>
<evidence type="ECO:0000313" key="3">
    <source>
        <dbReference type="Proteomes" id="UP001310692"/>
    </source>
</evidence>
<dbReference type="Proteomes" id="UP001310692">
    <property type="component" value="Unassembled WGS sequence"/>
</dbReference>
<dbReference type="InterPro" id="IPR007801">
    <property type="entry name" value="MbnB/TglH/ChrH"/>
</dbReference>
<dbReference type="SUPFAM" id="SSF51658">
    <property type="entry name" value="Xylose isomerase-like"/>
    <property type="match status" value="1"/>
</dbReference>
<comment type="similarity">
    <text evidence="1">Belongs to the UPF0276 family.</text>
</comment>
<accession>A0ABU7LVD2</accession>
<dbReference type="NCBIfam" id="NF003818">
    <property type="entry name" value="PRK05409.1"/>
    <property type="match status" value="1"/>
</dbReference>
<reference evidence="2 3" key="1">
    <citation type="submission" date="2024-01" db="EMBL/GenBank/DDBJ databases">
        <title>Hyphobacterium bacterium isolated from marine sediment.</title>
        <authorList>
            <person name="Zhao S."/>
        </authorList>
    </citation>
    <scope>NUCLEOTIDE SEQUENCE [LARGE SCALE GENOMIC DNA]</scope>
    <source>
        <strain evidence="2 3">Y60-23</strain>
    </source>
</reference>